<dbReference type="EMBL" id="ML977668">
    <property type="protein sequence ID" value="KAF1994173.1"/>
    <property type="molecule type" value="Genomic_DNA"/>
</dbReference>
<organism evidence="2 3">
    <name type="scientific">Amniculicola lignicola CBS 123094</name>
    <dbReference type="NCBI Taxonomy" id="1392246"/>
    <lineage>
        <taxon>Eukaryota</taxon>
        <taxon>Fungi</taxon>
        <taxon>Dikarya</taxon>
        <taxon>Ascomycota</taxon>
        <taxon>Pezizomycotina</taxon>
        <taxon>Dothideomycetes</taxon>
        <taxon>Pleosporomycetidae</taxon>
        <taxon>Pleosporales</taxon>
        <taxon>Amniculicolaceae</taxon>
        <taxon>Amniculicola</taxon>
    </lineage>
</organism>
<gene>
    <name evidence="2" type="ORF">P154DRAFT_502322</name>
</gene>
<keyword evidence="3" id="KW-1185">Reference proteome</keyword>
<dbReference type="Proteomes" id="UP000799779">
    <property type="component" value="Unassembled WGS sequence"/>
</dbReference>
<protein>
    <submittedName>
        <fullName evidence="2">Iron reductase domain protein</fullName>
    </submittedName>
</protein>
<dbReference type="InterPro" id="IPR015920">
    <property type="entry name" value="Cellobiose_DH-like_cyt"/>
</dbReference>
<dbReference type="AlphaFoldDB" id="A0A6A5VX92"/>
<evidence type="ECO:0000313" key="2">
    <source>
        <dbReference type="EMBL" id="KAF1994173.1"/>
    </source>
</evidence>
<dbReference type="PANTHER" id="PTHR47797:SF5">
    <property type="entry name" value="CELLOBIOSE DEHYDROGENASE CYTOCHROME DOMAIN-CONTAINING PROTEIN"/>
    <property type="match status" value="1"/>
</dbReference>
<dbReference type="Pfam" id="PF16010">
    <property type="entry name" value="CDH-cyt"/>
    <property type="match status" value="1"/>
</dbReference>
<dbReference type="CDD" id="cd09630">
    <property type="entry name" value="CDH_like_cytochrome"/>
    <property type="match status" value="1"/>
</dbReference>
<dbReference type="OrthoDB" id="413885at2759"/>
<evidence type="ECO:0000259" key="1">
    <source>
        <dbReference type="Pfam" id="PF16010"/>
    </source>
</evidence>
<dbReference type="Gene3D" id="2.60.40.1210">
    <property type="entry name" value="Cellobiose dehydrogenase, cytochrome domain"/>
    <property type="match status" value="1"/>
</dbReference>
<sequence>MIKRSTTTVSAQSEASKYYDTTSGITYSSITHNNGVTYRVALPENGTVSDAILQIVSPNSFAWCGFAWGGHMTQNPLSVGWATRDTTGQQAIISSRIAYGYYAVPYPNENAEYTYLQGTTANETHWQVTTRCQGCTKWSSADGDFDLHTQTEAVVAYACSSVPPEEPKNNGSLFNIHEQFGIWSHDLTIAKNGSFAAWVVGNKYEQ</sequence>
<proteinExistence type="predicted"/>
<dbReference type="SUPFAM" id="SSF49344">
    <property type="entry name" value="CBD9-like"/>
    <property type="match status" value="1"/>
</dbReference>
<dbReference type="PANTHER" id="PTHR47797">
    <property type="entry name" value="DEHYDROGENASE, PUTATIVE (AFU_ORTHOLOGUE AFUA_8G05805)-RELATED"/>
    <property type="match status" value="1"/>
</dbReference>
<name>A0A6A5VX92_9PLEO</name>
<evidence type="ECO:0000313" key="3">
    <source>
        <dbReference type="Proteomes" id="UP000799779"/>
    </source>
</evidence>
<accession>A0A6A5VX92</accession>
<reference evidence="2" key="1">
    <citation type="journal article" date="2020" name="Stud. Mycol.">
        <title>101 Dothideomycetes genomes: a test case for predicting lifestyles and emergence of pathogens.</title>
        <authorList>
            <person name="Haridas S."/>
            <person name="Albert R."/>
            <person name="Binder M."/>
            <person name="Bloem J."/>
            <person name="Labutti K."/>
            <person name="Salamov A."/>
            <person name="Andreopoulos B."/>
            <person name="Baker S."/>
            <person name="Barry K."/>
            <person name="Bills G."/>
            <person name="Bluhm B."/>
            <person name="Cannon C."/>
            <person name="Castanera R."/>
            <person name="Culley D."/>
            <person name="Daum C."/>
            <person name="Ezra D."/>
            <person name="Gonzalez J."/>
            <person name="Henrissat B."/>
            <person name="Kuo A."/>
            <person name="Liang C."/>
            <person name="Lipzen A."/>
            <person name="Lutzoni F."/>
            <person name="Magnuson J."/>
            <person name="Mondo S."/>
            <person name="Nolan M."/>
            <person name="Ohm R."/>
            <person name="Pangilinan J."/>
            <person name="Park H.-J."/>
            <person name="Ramirez L."/>
            <person name="Alfaro M."/>
            <person name="Sun H."/>
            <person name="Tritt A."/>
            <person name="Yoshinaga Y."/>
            <person name="Zwiers L.-H."/>
            <person name="Turgeon B."/>
            <person name="Goodwin S."/>
            <person name="Spatafora J."/>
            <person name="Crous P."/>
            <person name="Grigoriev I."/>
        </authorList>
    </citation>
    <scope>NUCLEOTIDE SEQUENCE</scope>
    <source>
        <strain evidence="2">CBS 123094</strain>
    </source>
</reference>
<feature type="domain" description="Cellobiose dehydrogenase-like cytochrome" evidence="1">
    <location>
        <begin position="18"/>
        <end position="196"/>
    </location>
</feature>